<dbReference type="AlphaFoldDB" id="A0A6J6GXB6"/>
<organism evidence="1">
    <name type="scientific">freshwater metagenome</name>
    <dbReference type="NCBI Taxonomy" id="449393"/>
    <lineage>
        <taxon>unclassified sequences</taxon>
        <taxon>metagenomes</taxon>
        <taxon>ecological metagenomes</taxon>
    </lineage>
</organism>
<evidence type="ECO:0000313" key="1">
    <source>
        <dbReference type="EMBL" id="CAB4606052.1"/>
    </source>
</evidence>
<protein>
    <submittedName>
        <fullName evidence="1">Unannotated protein</fullName>
    </submittedName>
</protein>
<dbReference type="EMBL" id="CAEZUP010000025">
    <property type="protein sequence ID" value="CAB4606052.1"/>
    <property type="molecule type" value="Genomic_DNA"/>
</dbReference>
<gene>
    <name evidence="1" type="ORF">UFOPK1835_00784</name>
</gene>
<name>A0A6J6GXB6_9ZZZZ</name>
<accession>A0A6J6GXB6</accession>
<reference evidence="1" key="1">
    <citation type="submission" date="2020-05" db="EMBL/GenBank/DDBJ databases">
        <authorList>
            <person name="Chiriac C."/>
            <person name="Salcher M."/>
            <person name="Ghai R."/>
            <person name="Kavagutti S V."/>
        </authorList>
    </citation>
    <scope>NUCLEOTIDE SEQUENCE</scope>
</reference>
<sequence length="91" mass="10582">MTTNAVSAKWMFPAVVAVLRHPSLWSTAIRQVFRLAPRGWWRRFPFLPLPDPAYMKFRLVTAYGGDGSDPRPEDLLTYLHWCKAWPEVISH</sequence>
<proteinExistence type="predicted"/>